<dbReference type="InterPro" id="IPR033907">
    <property type="entry name" value="Endolysin_autolysin"/>
</dbReference>
<dbReference type="InterPro" id="IPR023347">
    <property type="entry name" value="Lysozyme_dom_sf"/>
</dbReference>
<dbReference type="CDD" id="cd00737">
    <property type="entry name" value="lyz_endolysin_autolysin"/>
    <property type="match status" value="1"/>
</dbReference>
<dbReference type="EMBL" id="JBDIZK010000014">
    <property type="protein sequence ID" value="MEN3749486.1"/>
    <property type="molecule type" value="Genomic_DNA"/>
</dbReference>
<keyword evidence="1 4" id="KW-0929">Antimicrobial</keyword>
<keyword evidence="4" id="KW-0326">Glycosidase</keyword>
<name>A0ABV0BFS6_9SPHN</name>
<gene>
    <name evidence="7" type="ORF">TPR58_20085</name>
</gene>
<comment type="caution">
    <text evidence="7">The sequence shown here is derived from an EMBL/GenBank/DDBJ whole genome shotgun (WGS) entry which is preliminary data.</text>
</comment>
<evidence type="ECO:0000259" key="6">
    <source>
        <dbReference type="Pfam" id="PF01471"/>
    </source>
</evidence>
<reference evidence="7 8" key="1">
    <citation type="submission" date="2024-05" db="EMBL/GenBank/DDBJ databases">
        <title>Sphingomonas sp. HF-S3 16S ribosomal RNA gene Genome sequencing and assembly.</title>
        <authorList>
            <person name="Lee H."/>
        </authorList>
    </citation>
    <scope>NUCLEOTIDE SEQUENCE [LARGE SCALE GENOMIC DNA]</scope>
    <source>
        <strain evidence="7 8">HF-S3</strain>
    </source>
</reference>
<dbReference type="InterPro" id="IPR036365">
    <property type="entry name" value="PGBD-like_sf"/>
</dbReference>
<keyword evidence="3" id="KW-1035">Host cytoplasm</keyword>
<keyword evidence="8" id="KW-1185">Reference proteome</keyword>
<evidence type="ECO:0000256" key="1">
    <source>
        <dbReference type="ARBA" id="ARBA00022529"/>
    </source>
</evidence>
<evidence type="ECO:0000256" key="3">
    <source>
        <dbReference type="ARBA" id="ARBA00023200"/>
    </source>
</evidence>
<keyword evidence="2 4" id="KW-0081">Bacteriolytic enzyme</keyword>
<organism evidence="7 8">
    <name type="scientific">Sphingomonas rustica</name>
    <dbReference type="NCBI Taxonomy" id="3103142"/>
    <lineage>
        <taxon>Bacteria</taxon>
        <taxon>Pseudomonadati</taxon>
        <taxon>Pseudomonadota</taxon>
        <taxon>Alphaproteobacteria</taxon>
        <taxon>Sphingomonadales</taxon>
        <taxon>Sphingomonadaceae</taxon>
        <taxon>Sphingomonas</taxon>
    </lineage>
</organism>
<dbReference type="Proteomes" id="UP001427805">
    <property type="component" value="Unassembled WGS sequence"/>
</dbReference>
<comment type="catalytic activity">
    <reaction evidence="4">
        <text>Hydrolysis of (1-&gt;4)-beta-linkages between N-acetylmuramic acid and N-acetyl-D-glucosamine residues in a peptidoglycan and between N-acetyl-D-glucosamine residues in chitodextrins.</text>
        <dbReference type="EC" id="3.2.1.17"/>
    </reaction>
</comment>
<evidence type="ECO:0000256" key="4">
    <source>
        <dbReference type="RuleBase" id="RU003788"/>
    </source>
</evidence>
<dbReference type="InterPro" id="IPR002477">
    <property type="entry name" value="Peptidoglycan-bd-like"/>
</dbReference>
<accession>A0ABV0BFS6</accession>
<dbReference type="SUPFAM" id="SSF53955">
    <property type="entry name" value="Lysozyme-like"/>
    <property type="match status" value="1"/>
</dbReference>
<dbReference type="InterPro" id="IPR036366">
    <property type="entry name" value="PGBDSf"/>
</dbReference>
<dbReference type="Pfam" id="PF01471">
    <property type="entry name" value="PG_binding_1"/>
    <property type="match status" value="1"/>
</dbReference>
<dbReference type="Gene3D" id="1.10.530.40">
    <property type="match status" value="1"/>
</dbReference>
<feature type="region of interest" description="Disordered" evidence="5">
    <location>
        <begin position="63"/>
        <end position="131"/>
    </location>
</feature>
<dbReference type="InterPro" id="IPR002196">
    <property type="entry name" value="Glyco_hydro_24"/>
</dbReference>
<evidence type="ECO:0000256" key="5">
    <source>
        <dbReference type="SAM" id="MobiDB-lite"/>
    </source>
</evidence>
<dbReference type="Pfam" id="PF00959">
    <property type="entry name" value="Phage_lysozyme"/>
    <property type="match status" value="1"/>
</dbReference>
<evidence type="ECO:0000256" key="2">
    <source>
        <dbReference type="ARBA" id="ARBA00022638"/>
    </source>
</evidence>
<dbReference type="InterPro" id="IPR023346">
    <property type="entry name" value="Lysozyme-like_dom_sf"/>
</dbReference>
<keyword evidence="4" id="KW-0378">Hydrolase</keyword>
<comment type="similarity">
    <text evidence="4">Belongs to the glycosyl hydrolase 24 family.</text>
</comment>
<proteinExistence type="inferred from homology"/>
<evidence type="ECO:0000313" key="8">
    <source>
        <dbReference type="Proteomes" id="UP001427805"/>
    </source>
</evidence>
<dbReference type="EC" id="3.2.1.17" evidence="4"/>
<evidence type="ECO:0000313" key="7">
    <source>
        <dbReference type="EMBL" id="MEN3749486.1"/>
    </source>
</evidence>
<protein>
    <recommendedName>
        <fullName evidence="4">Lysozyme</fullName>
        <ecNumber evidence="4">3.2.1.17</ecNumber>
    </recommendedName>
</protein>
<dbReference type="SUPFAM" id="SSF47090">
    <property type="entry name" value="PGBD-like"/>
    <property type="match status" value="1"/>
</dbReference>
<dbReference type="RefSeq" id="WP_346248532.1">
    <property type="nucleotide sequence ID" value="NZ_JBDIZK010000014.1"/>
</dbReference>
<sequence>MVMLRIGSRGNEVMALQRLLQRYDPTLRADGVFGPRTERAVRLSQRRNGLYPPDGIAGPMTMGALTGSGGSSGATPTRSVPIPASRSAAVRSAQTGGGSSGATGPLGAAVNRSRARAQSTPMPSGVASPVGGMHMSRLGRRFIYDHEAQAGVSNRLHHPSAGSGVTIGPGYDMKDRSRAAIQRDLEAVQVPTAAARAAAEGATLTGSAATTFVRNNRDLLNLTRAQQEALLVHIVPHYEAMVKRAIRVPLHQHEFDAMVSYAYNPGGGWRKTTNLINDGQPHDAMVEIKRHVYSKGEMIRSLVRRRDAEARMFIYGEYQ</sequence>
<dbReference type="Gene3D" id="1.10.101.10">
    <property type="entry name" value="PGBD-like superfamily/PGBD"/>
    <property type="match status" value="1"/>
</dbReference>
<feature type="domain" description="Peptidoglycan binding-like" evidence="6">
    <location>
        <begin position="9"/>
        <end position="65"/>
    </location>
</feature>